<keyword evidence="10" id="KW-1185">Reference proteome</keyword>
<feature type="region of interest" description="Disordered" evidence="8">
    <location>
        <begin position="287"/>
        <end position="316"/>
    </location>
</feature>
<keyword evidence="5" id="KW-0378">Hydrolase</keyword>
<dbReference type="Proteomes" id="UP000825002">
    <property type="component" value="Unassembled WGS sequence"/>
</dbReference>
<dbReference type="Gene3D" id="1.10.530.10">
    <property type="match status" value="3"/>
</dbReference>
<accession>A0ABQ7S7A8</accession>
<evidence type="ECO:0000313" key="9">
    <source>
        <dbReference type="EMBL" id="KAG9509297.1"/>
    </source>
</evidence>
<evidence type="ECO:0000256" key="2">
    <source>
        <dbReference type="ARBA" id="ARBA00012732"/>
    </source>
</evidence>
<keyword evidence="6" id="KW-1015">Disulfide bond</keyword>
<comment type="caution">
    <text evidence="9">The sequence shown here is derived from an EMBL/GenBank/DDBJ whole genome shotgun (WGS) entry which is preliminary data.</text>
</comment>
<dbReference type="PANTHER" id="PTHR11195">
    <property type="entry name" value="DESTABILASE-RELATED"/>
    <property type="match status" value="1"/>
</dbReference>
<sequence>MNRVVVIVVATLLASRHHQLKVASGQEADLLELESNESNKHTVIDSNTNDTLWSTLNECLACICESTSSNCYANNSASKCQSYYCGPYQLSYVYWADAGAANVAHNPRANPDGPAFLDDTDIDSTSNGASMTPTNFESCALDRQCAARTVRRYFMKYLKDCDGDSRITCNDMASVHRAGAAACNTEWLLKTKFWSNFKSSRCYTVIASTSTSTSDDPNSIATIIPTSSANTDANANTSQPFSSLSSWISNGETTRATDKDDHVTSESLIDERRTSFVVLPHSVTSRSAAATTLNGPTTTSTTGTTSNRQHRNRPIAHKPFVNLTVIRSSSTAPRIGSGVAVRSADFNSNNNDNFDSPSDAETSAGSSVPLIPIDQQCLECMCQAQLGCDLSARNCRFGNVCGPYGITSGYWRDAGSPGTEWITCTRTRECSEQTVRNYMDVYRRDCDFDGRITCFDYAAIHHLGADACQQRQLIADSFWTRFNACLRRAQLSGPPPREAQPSASAASRARNTTATSFTVIRPTTVIAPAPPTPGRSTSNSALGNSNSADNNRLPSNSETPRIPVVASTNSGPFNLPPIQPDNMEFIPQPVRRLVIGQSRAPSTTTTTTTTTPSSTTTAAARDINNNSDELTVEFETHDSFSSSSRRVNALTGLRRPPEMMTLVATNSSGTFRLPATSATLSAFNGNDDTYPRIPTRTPIVSSTVATPPDIAAGGGGGAEGGSPAMAGEPPADEDWASEVPQPPGLSTLSSTNNLGSSRAPSTSRPLRPSFVSIQPTTQPARPSIQGASQPPTSSASSELERPSDPIQPSNNNDNDEYPRPPIFTISRAPDSERLVASALTTTSGVSPPSNEAILREPGADSTLDEATRSLTTDVSTSSDEDLTSSRRDDRAAPTFVWPSPLAASSSEPLTPSTSRDSTSSRDNTRLSSSSTSRAARPTSPLTSAATTSTATSTSTTTSITTTTEPPTITSDTSAVAASLSPDVSFGDAPLPIEGTLHGSPPDNVPSVAARRVPPSTGSERPAASSFETISLDDALDDPRLITRASLSAPTINRALVSNNSSRANNAAAANVDSLARIITSECFDCLCEASTNCEINSKCETSDVKHTRCGMYLVSYDQWLESGLSKQLVTSRVDPNAEERAFYECSTNRGCAEKIIKIYVEKNLRDCDGDGRINCYDVASIHRAGPTQCNSEALLESQYWSDFNGCFGFN</sequence>
<feature type="compositionally biased region" description="Low complexity" evidence="8">
    <location>
        <begin position="744"/>
        <end position="757"/>
    </location>
</feature>
<dbReference type="EMBL" id="JAIFTH010000556">
    <property type="protein sequence ID" value="KAG9509297.1"/>
    <property type="molecule type" value="Genomic_DNA"/>
</dbReference>
<feature type="compositionally biased region" description="Low complexity" evidence="8">
    <location>
        <begin position="925"/>
        <end position="973"/>
    </location>
</feature>
<gene>
    <name evidence="9" type="primary">lysoz2</name>
    <name evidence="9" type="ORF">GZH46_02192</name>
</gene>
<name>A0ABQ7S7A8_9ACAR</name>
<evidence type="ECO:0000256" key="1">
    <source>
        <dbReference type="ARBA" id="ARBA00000632"/>
    </source>
</evidence>
<dbReference type="PROSITE" id="PS51909">
    <property type="entry name" value="LYSOZYME_I"/>
    <property type="match status" value="3"/>
</dbReference>
<reference evidence="9 10" key="1">
    <citation type="submission" date="2020-10" db="EMBL/GenBank/DDBJ databases">
        <authorList>
            <person name="Klimov P.B."/>
            <person name="Dyachkov S.M."/>
            <person name="Chetverikov P.E."/>
        </authorList>
    </citation>
    <scope>NUCLEOTIDE SEQUENCE [LARGE SCALE GENOMIC DNA]</scope>
    <source>
        <strain evidence="9">BMOC 18-1129-001#AD2665</strain>
        <tissue evidence="9">Entire mites</tissue>
    </source>
</reference>
<feature type="compositionally biased region" description="Low complexity" evidence="8">
    <location>
        <begin position="499"/>
        <end position="527"/>
    </location>
</feature>
<keyword evidence="7" id="KW-0326">Glycosidase</keyword>
<keyword evidence="4" id="KW-0081">Bacteriolytic enzyme</keyword>
<evidence type="ECO:0000256" key="4">
    <source>
        <dbReference type="ARBA" id="ARBA00022638"/>
    </source>
</evidence>
<feature type="compositionally biased region" description="Polar residues" evidence="8">
    <location>
        <begin position="771"/>
        <end position="797"/>
    </location>
</feature>
<dbReference type="EC" id="3.2.1.17" evidence="2"/>
<organism evidence="9 10">
    <name type="scientific">Fragariocoptes setiger</name>
    <dbReference type="NCBI Taxonomy" id="1670756"/>
    <lineage>
        <taxon>Eukaryota</taxon>
        <taxon>Metazoa</taxon>
        <taxon>Ecdysozoa</taxon>
        <taxon>Arthropoda</taxon>
        <taxon>Chelicerata</taxon>
        <taxon>Arachnida</taxon>
        <taxon>Acari</taxon>
        <taxon>Acariformes</taxon>
        <taxon>Trombidiformes</taxon>
        <taxon>Prostigmata</taxon>
        <taxon>Eupodina</taxon>
        <taxon>Eriophyoidea</taxon>
        <taxon>Phytoptidae</taxon>
        <taxon>Fragariocoptes</taxon>
    </lineage>
</organism>
<evidence type="ECO:0000256" key="8">
    <source>
        <dbReference type="SAM" id="MobiDB-lite"/>
    </source>
</evidence>
<feature type="compositionally biased region" description="Low complexity" evidence="8">
    <location>
        <begin position="898"/>
        <end position="917"/>
    </location>
</feature>
<feature type="compositionally biased region" description="Polar residues" evidence="8">
    <location>
        <begin position="838"/>
        <end position="849"/>
    </location>
</feature>
<dbReference type="CDD" id="cd16890">
    <property type="entry name" value="lyz_i"/>
    <property type="match status" value="3"/>
</dbReference>
<feature type="region of interest" description="Disordered" evidence="8">
    <location>
        <begin position="490"/>
        <end position="568"/>
    </location>
</feature>
<feature type="region of interest" description="Disordered" evidence="8">
    <location>
        <begin position="681"/>
        <end position="1025"/>
    </location>
</feature>
<evidence type="ECO:0000256" key="7">
    <source>
        <dbReference type="ARBA" id="ARBA00023295"/>
    </source>
</evidence>
<keyword evidence="3" id="KW-0929">Antimicrobial</keyword>
<dbReference type="InterPro" id="IPR018247">
    <property type="entry name" value="EF_Hand_1_Ca_BS"/>
</dbReference>
<dbReference type="InterPro" id="IPR008597">
    <property type="entry name" value="Invert_lysozyme"/>
</dbReference>
<evidence type="ECO:0000256" key="5">
    <source>
        <dbReference type="ARBA" id="ARBA00022801"/>
    </source>
</evidence>
<feature type="compositionally biased region" description="Low complexity" evidence="8">
    <location>
        <begin position="346"/>
        <end position="360"/>
    </location>
</feature>
<evidence type="ECO:0000256" key="3">
    <source>
        <dbReference type="ARBA" id="ARBA00022529"/>
    </source>
</evidence>
<evidence type="ECO:0000313" key="10">
    <source>
        <dbReference type="Proteomes" id="UP000825002"/>
    </source>
</evidence>
<feature type="compositionally biased region" description="Polar residues" evidence="8">
    <location>
        <begin position="868"/>
        <end position="877"/>
    </location>
</feature>
<evidence type="ECO:0000256" key="6">
    <source>
        <dbReference type="ARBA" id="ARBA00023157"/>
    </source>
</evidence>
<comment type="catalytic activity">
    <reaction evidence="1">
        <text>Hydrolysis of (1-&gt;4)-beta-linkages between N-acetylmuramic acid and N-acetyl-D-glucosamine residues in a peptidoglycan and between N-acetyl-D-glucosamine residues in chitodextrins.</text>
        <dbReference type="EC" id="3.2.1.17"/>
    </reaction>
</comment>
<feature type="compositionally biased region" description="Polar residues" evidence="8">
    <location>
        <begin position="534"/>
        <end position="559"/>
    </location>
</feature>
<protein>
    <recommendedName>
        <fullName evidence="2">lysozyme</fullName>
        <ecNumber evidence="2">3.2.1.17</ecNumber>
    </recommendedName>
</protein>
<feature type="region of interest" description="Disordered" evidence="8">
    <location>
        <begin position="346"/>
        <end position="365"/>
    </location>
</feature>
<feature type="compositionally biased region" description="Low complexity" evidence="8">
    <location>
        <begin position="291"/>
        <end position="307"/>
    </location>
</feature>
<dbReference type="Pfam" id="PF05497">
    <property type="entry name" value="Destabilase"/>
    <property type="match status" value="3"/>
</dbReference>
<dbReference type="PROSITE" id="PS00018">
    <property type="entry name" value="EF_HAND_1"/>
    <property type="match status" value="1"/>
</dbReference>
<dbReference type="PANTHER" id="PTHR11195:SF13">
    <property type="entry name" value="INVERTEBRATE-TYPE LYSOZYME 2-RELATED"/>
    <property type="match status" value="1"/>
</dbReference>
<proteinExistence type="predicted"/>